<keyword evidence="2" id="KW-0540">Nuclease</keyword>
<organism evidence="2 3">
    <name type="scientific">Microcella alkaliphila</name>
    <dbReference type="NCBI Taxonomy" id="279828"/>
    <lineage>
        <taxon>Bacteria</taxon>
        <taxon>Bacillati</taxon>
        <taxon>Actinomycetota</taxon>
        <taxon>Actinomycetes</taxon>
        <taxon>Micrococcales</taxon>
        <taxon>Microbacteriaceae</taxon>
        <taxon>Microcella</taxon>
    </lineage>
</organism>
<name>A0A4Q7TRC4_9MICO</name>
<comment type="caution">
    <text evidence="2">The sequence shown here is derived from an EMBL/GenBank/DDBJ whole genome shotgun (WGS) entry which is preliminary data.</text>
</comment>
<keyword evidence="3" id="KW-1185">Reference proteome</keyword>
<feature type="domain" description="DUF559" evidence="1">
    <location>
        <begin position="220"/>
        <end position="278"/>
    </location>
</feature>
<accession>A0A4Q7TRC4</accession>
<sequence length="293" mass="31684">MTTICERLAGLGGIARTHDIAGTATQARALQRAAARGKVVRLRRGVYGLPDLDPDIADAARIGGRVAGVSALRYHGLWVPPDAHRQFHVEVSDDVVARTTGVRGGHIRVHWTAGGTEPRFGIAPREATLNRVATSLPVPFAVAVLDSALKRGHLRGREWALFAAQAPRAAREVISRVDGRSESGTESVLRVLLQDAGIPATPQPPLPLGYGERADLLVGDRLLIECDSEEHHAKPESRKADLRRDAWLTSLGFVVLRFDYSQVFTDPLGVVETVASVVERGDHLSLRPGELAR</sequence>
<evidence type="ECO:0000313" key="3">
    <source>
        <dbReference type="Proteomes" id="UP000292408"/>
    </source>
</evidence>
<gene>
    <name evidence="2" type="ORF">EV140_1080</name>
</gene>
<evidence type="ECO:0000313" key="2">
    <source>
        <dbReference type="EMBL" id="RZT62550.1"/>
    </source>
</evidence>
<protein>
    <submittedName>
        <fullName evidence="2">Very-short-patch-repair endonuclease</fullName>
    </submittedName>
</protein>
<dbReference type="AlphaFoldDB" id="A0A4Q7TRC4"/>
<keyword evidence="2" id="KW-0255">Endonuclease</keyword>
<dbReference type="Gene3D" id="3.40.960.10">
    <property type="entry name" value="VSR Endonuclease"/>
    <property type="match status" value="1"/>
</dbReference>
<proteinExistence type="predicted"/>
<dbReference type="InterPro" id="IPR007569">
    <property type="entry name" value="DUF559"/>
</dbReference>
<dbReference type="Pfam" id="PF04480">
    <property type="entry name" value="DUF559"/>
    <property type="match status" value="1"/>
</dbReference>
<dbReference type="EMBL" id="SGXT01000013">
    <property type="protein sequence ID" value="RZT62550.1"/>
    <property type="molecule type" value="Genomic_DNA"/>
</dbReference>
<reference evidence="2 3" key="1">
    <citation type="journal article" date="2015" name="Stand. Genomic Sci.">
        <title>Genomic Encyclopedia of Bacterial and Archaeal Type Strains, Phase III: the genomes of soil and plant-associated and newly described type strains.</title>
        <authorList>
            <person name="Whitman W.B."/>
            <person name="Woyke T."/>
            <person name="Klenk H.P."/>
            <person name="Zhou Y."/>
            <person name="Lilburn T.G."/>
            <person name="Beck B.J."/>
            <person name="De Vos P."/>
            <person name="Vandamme P."/>
            <person name="Eisen J.A."/>
            <person name="Garrity G."/>
            <person name="Hugenholtz P."/>
            <person name="Kyrpides N.C."/>
        </authorList>
    </citation>
    <scope>NUCLEOTIDE SEQUENCE [LARGE SCALE GENOMIC DNA]</scope>
    <source>
        <strain evidence="2 3">AC4r</strain>
    </source>
</reference>
<evidence type="ECO:0000259" key="1">
    <source>
        <dbReference type="Pfam" id="PF04480"/>
    </source>
</evidence>
<dbReference type="SUPFAM" id="SSF52980">
    <property type="entry name" value="Restriction endonuclease-like"/>
    <property type="match status" value="1"/>
</dbReference>
<dbReference type="InterPro" id="IPR011335">
    <property type="entry name" value="Restrct_endonuc-II-like"/>
</dbReference>
<dbReference type="GO" id="GO:0004519">
    <property type="term" value="F:endonuclease activity"/>
    <property type="evidence" value="ECO:0007669"/>
    <property type="project" value="UniProtKB-KW"/>
</dbReference>
<keyword evidence="2" id="KW-0378">Hydrolase</keyword>
<dbReference type="Proteomes" id="UP000292408">
    <property type="component" value="Unassembled WGS sequence"/>
</dbReference>